<protein>
    <submittedName>
        <fullName evidence="3">Lytic transglycosylase</fullName>
    </submittedName>
</protein>
<evidence type="ECO:0000256" key="2">
    <source>
        <dbReference type="ARBA" id="ARBA00009387"/>
    </source>
</evidence>
<dbReference type="PANTHER" id="PTHR37423">
    <property type="entry name" value="SOLUBLE LYTIC MUREIN TRANSGLYCOSYLASE-RELATED"/>
    <property type="match status" value="1"/>
</dbReference>
<dbReference type="GeneID" id="61424801"/>
<dbReference type="SUPFAM" id="SSF53955">
    <property type="entry name" value="Lysozyme-like"/>
    <property type="match status" value="1"/>
</dbReference>
<reference evidence="3" key="1">
    <citation type="journal article" date="2015" name="BMC Genomics">
        <title>Transcriptome profiling of a Rhizobium leguminosarum bv. trifolii rosR mutant reveals the role of the transcriptional regulator RosR in motility, synthesis of cell-surface components, and other cellular processes.</title>
        <authorList>
            <person name="Rachwal K."/>
            <person name="Matczynska E."/>
            <person name="Janczarek M."/>
        </authorList>
    </citation>
    <scope>NUCLEOTIDE SEQUENCE</scope>
    <source>
        <strain evidence="3">Rt24.2</strain>
    </source>
</reference>
<dbReference type="RefSeq" id="WP_018242872.1">
    <property type="nucleotide sequence ID" value="NZ_CP050085.1"/>
</dbReference>
<dbReference type="EMBL" id="KX486579">
    <property type="protein sequence ID" value="AOO88943.1"/>
    <property type="molecule type" value="Genomic_DNA"/>
</dbReference>
<dbReference type="InterPro" id="IPR023346">
    <property type="entry name" value="Lysozyme-like_dom_sf"/>
</dbReference>
<evidence type="ECO:0000313" key="3">
    <source>
        <dbReference type="EMBL" id="AOO88943.1"/>
    </source>
</evidence>
<reference evidence="3" key="2">
    <citation type="journal article" date="2016" name="Front. Microbiol.">
        <title>The Regulatory Protein RosR Affects Rhizobium leguminosarum bv. trifolii Protein Profiles, Cell Surface Properties, and Symbiosis with Clover.</title>
        <authorList>
            <person name="Rachwal K."/>
            <person name="Boguszewska A."/>
            <person name="Kopcinska J."/>
            <person name="Karas M."/>
            <person name="Tchorzewski M."/>
            <person name="Janczarek M."/>
        </authorList>
    </citation>
    <scope>NUCLEOTIDE SEQUENCE</scope>
    <source>
        <strain evidence="3">Rt24.2</strain>
    </source>
</reference>
<dbReference type="CDD" id="cd16896">
    <property type="entry name" value="LT_Slt70-like"/>
    <property type="match status" value="1"/>
</dbReference>
<sequence>MKNMIVGAAACVGMLLAGYSVALAGDDWGVRAETISLKTVDRQSGYAMPDFSTSIPYAALINKYAAEYDVPVALAQAVVRVESNFNPNARGSAGEVGLMQIKPATARMMGYSGSKKGLFDPETNIKYGMKYLAAAHQLGGGQTCNTILKYNAGHAATRMNPVSKTYCGKVLAMLD</sequence>
<comment type="similarity">
    <text evidence="1">Belongs to the transglycosylase Slt family.</text>
</comment>
<dbReference type="PANTHER" id="PTHR37423:SF2">
    <property type="entry name" value="MEMBRANE-BOUND LYTIC MUREIN TRANSGLYCOSYLASE C"/>
    <property type="match status" value="1"/>
</dbReference>
<dbReference type="AlphaFoldDB" id="A0A1B8RH11"/>
<dbReference type="Gene3D" id="1.10.530.10">
    <property type="match status" value="1"/>
</dbReference>
<proteinExistence type="inferred from homology"/>
<evidence type="ECO:0000256" key="1">
    <source>
        <dbReference type="ARBA" id="ARBA00007734"/>
    </source>
</evidence>
<comment type="similarity">
    <text evidence="2">Belongs to the virb1 family.</text>
</comment>
<organism evidence="3">
    <name type="scientific">Rhizobium leguminosarum bv. trifolii</name>
    <dbReference type="NCBI Taxonomy" id="386"/>
    <lineage>
        <taxon>Bacteria</taxon>
        <taxon>Pseudomonadati</taxon>
        <taxon>Pseudomonadota</taxon>
        <taxon>Alphaproteobacteria</taxon>
        <taxon>Hyphomicrobiales</taxon>
        <taxon>Rhizobiaceae</taxon>
        <taxon>Rhizobium/Agrobacterium group</taxon>
        <taxon>Rhizobium</taxon>
    </lineage>
</organism>
<name>A0A1B8RH11_RHILT</name>
<accession>A0A1B8RH11</accession>
<dbReference type="Pfam" id="PF01464">
    <property type="entry name" value="SLT"/>
    <property type="match status" value="1"/>
</dbReference>
<dbReference type="InterPro" id="IPR008258">
    <property type="entry name" value="Transglycosylase_SLT_dom_1"/>
</dbReference>